<dbReference type="PATRIC" id="fig|1196324.3.peg.1251"/>
<evidence type="ECO:0000259" key="5">
    <source>
        <dbReference type="Pfam" id="PF00155"/>
    </source>
</evidence>
<accession>I8UH64</accession>
<gene>
    <name evidence="6" type="ORF">A374_06126</name>
</gene>
<evidence type="ECO:0000256" key="2">
    <source>
        <dbReference type="ARBA" id="ARBA00022576"/>
    </source>
</evidence>
<dbReference type="PANTHER" id="PTHR42790">
    <property type="entry name" value="AMINOTRANSFERASE"/>
    <property type="match status" value="1"/>
</dbReference>
<keyword evidence="2" id="KW-0032">Aminotransferase</keyword>
<name>I8UH64_9BACL</name>
<dbReference type="InterPro" id="IPR015422">
    <property type="entry name" value="PyrdxlP-dep_Trfase_small"/>
</dbReference>
<dbReference type="SUPFAM" id="SSF53383">
    <property type="entry name" value="PLP-dependent transferases"/>
    <property type="match status" value="1"/>
</dbReference>
<evidence type="ECO:0000313" key="6">
    <source>
        <dbReference type="EMBL" id="EIT86153.1"/>
    </source>
</evidence>
<dbReference type="RefSeq" id="WP_007201322.1">
    <property type="nucleotide sequence ID" value="NZ_AKKV01000022.1"/>
</dbReference>
<reference evidence="6 7" key="1">
    <citation type="journal article" date="2012" name="J. Bacteriol.">
        <title>Genome of Bacillus macauensis ZFHKF-1, a Long-Chain-Forming Bacterium.</title>
        <authorList>
            <person name="Cai L."/>
            <person name="Zhang T."/>
        </authorList>
    </citation>
    <scope>NUCLEOTIDE SEQUENCE [LARGE SCALE GENOMIC DNA]</scope>
    <source>
        <strain evidence="6 7">ZFHKF-1</strain>
    </source>
</reference>
<keyword evidence="7" id="KW-1185">Reference proteome</keyword>
<dbReference type="InterPro" id="IPR050859">
    <property type="entry name" value="Class-I_PLP-dep_aminotransf"/>
</dbReference>
<dbReference type="GO" id="GO:0008483">
    <property type="term" value="F:transaminase activity"/>
    <property type="evidence" value="ECO:0007669"/>
    <property type="project" value="UniProtKB-KW"/>
</dbReference>
<dbReference type="EMBL" id="AKKV01000022">
    <property type="protein sequence ID" value="EIT86153.1"/>
    <property type="molecule type" value="Genomic_DNA"/>
</dbReference>
<feature type="domain" description="Aminotransferase class I/classII large" evidence="5">
    <location>
        <begin position="86"/>
        <end position="378"/>
    </location>
</feature>
<dbReference type="OrthoDB" id="9802328at2"/>
<dbReference type="InterPro" id="IPR004839">
    <property type="entry name" value="Aminotransferase_I/II_large"/>
</dbReference>
<keyword evidence="3" id="KW-0808">Transferase</keyword>
<keyword evidence="4" id="KW-0663">Pyridoxal phosphate</keyword>
<protein>
    <recommendedName>
        <fullName evidence="5">Aminotransferase class I/classII large domain-containing protein</fullName>
    </recommendedName>
</protein>
<comment type="cofactor">
    <cofactor evidence="1">
        <name>pyridoxal 5'-phosphate</name>
        <dbReference type="ChEBI" id="CHEBI:597326"/>
    </cofactor>
</comment>
<dbReference type="Pfam" id="PF00155">
    <property type="entry name" value="Aminotran_1_2"/>
    <property type="match status" value="1"/>
</dbReference>
<dbReference type="STRING" id="1196324.A374_06126"/>
<comment type="caution">
    <text evidence="6">The sequence shown here is derived from an EMBL/GenBank/DDBJ whole genome shotgun (WGS) entry which is preliminary data.</text>
</comment>
<organism evidence="6 7">
    <name type="scientific">Fictibacillus macauensis ZFHKF-1</name>
    <dbReference type="NCBI Taxonomy" id="1196324"/>
    <lineage>
        <taxon>Bacteria</taxon>
        <taxon>Bacillati</taxon>
        <taxon>Bacillota</taxon>
        <taxon>Bacilli</taxon>
        <taxon>Bacillales</taxon>
        <taxon>Fictibacillaceae</taxon>
        <taxon>Fictibacillus</taxon>
    </lineage>
</organism>
<dbReference type="Proteomes" id="UP000004080">
    <property type="component" value="Unassembled WGS sequence"/>
</dbReference>
<proteinExistence type="predicted"/>
<evidence type="ECO:0000313" key="7">
    <source>
        <dbReference type="Proteomes" id="UP000004080"/>
    </source>
</evidence>
<dbReference type="InterPro" id="IPR015421">
    <property type="entry name" value="PyrdxlP-dep_Trfase_major"/>
</dbReference>
<dbReference type="GO" id="GO:0030170">
    <property type="term" value="F:pyridoxal phosphate binding"/>
    <property type="evidence" value="ECO:0007669"/>
    <property type="project" value="InterPro"/>
</dbReference>
<dbReference type="Gene3D" id="3.90.1150.10">
    <property type="entry name" value="Aspartate Aminotransferase, domain 1"/>
    <property type="match status" value="1"/>
</dbReference>
<evidence type="ECO:0000256" key="3">
    <source>
        <dbReference type="ARBA" id="ARBA00022679"/>
    </source>
</evidence>
<evidence type="ECO:0000256" key="1">
    <source>
        <dbReference type="ARBA" id="ARBA00001933"/>
    </source>
</evidence>
<dbReference type="GO" id="GO:1901605">
    <property type="term" value="P:alpha-amino acid metabolic process"/>
    <property type="evidence" value="ECO:0007669"/>
    <property type="project" value="TreeGrafter"/>
</dbReference>
<sequence>MNPVSFFPENIKKALGKPAPGAWMPTIPPACIRLSSGYPEPSLIPVGPLQQATEQLLVEEKDLPLHYIGSPRTERLYTFIQERMAQRGMTASRHELLITAGASQALDLIARILLDEEALVVMEAPTYMEAIEIFRNYTDQLLSVPIDGEGLQTEVLEALLQKRSREGKPLPQLLYLIPTFQNPTGTSMSTKRRHHVLQLALTYNFLILEDDAYGELAFGARPTSLKAMDTENRVLYVGSLSKVIAPGLRIGWMAGDAAFIKAAAWFKKDLEHPYSQALIMTLLENVSYEAHLKKLQNRYEQKCRVLQTALQEAFGEQASWYVPGGGYFLWLHVPGIDAQAKLADALKAGVSYIPGEHFFLRQEEGKEYVRLSFSMEDEAAIVTGVQRLKSVLLD</sequence>
<dbReference type="AlphaFoldDB" id="I8UH64"/>
<evidence type="ECO:0000256" key="4">
    <source>
        <dbReference type="ARBA" id="ARBA00022898"/>
    </source>
</evidence>
<dbReference type="CDD" id="cd00609">
    <property type="entry name" value="AAT_like"/>
    <property type="match status" value="1"/>
</dbReference>
<dbReference type="InterPro" id="IPR015424">
    <property type="entry name" value="PyrdxlP-dep_Trfase"/>
</dbReference>
<dbReference type="PANTHER" id="PTHR42790:SF19">
    <property type="entry name" value="KYNURENINE_ALPHA-AMINOADIPATE AMINOTRANSFERASE, MITOCHONDRIAL"/>
    <property type="match status" value="1"/>
</dbReference>
<dbReference type="Gene3D" id="3.40.640.10">
    <property type="entry name" value="Type I PLP-dependent aspartate aminotransferase-like (Major domain)"/>
    <property type="match status" value="1"/>
</dbReference>
<dbReference type="eggNOG" id="COG1167">
    <property type="taxonomic scope" value="Bacteria"/>
</dbReference>